<dbReference type="PANTHER" id="PTHR18901:SF38">
    <property type="entry name" value="PSEUDOURIDINE-5'-PHOSPHATASE"/>
    <property type="match status" value="1"/>
</dbReference>
<dbReference type="Gene3D" id="3.40.50.1000">
    <property type="entry name" value="HAD superfamily/HAD-like"/>
    <property type="match status" value="1"/>
</dbReference>
<accession>A0ABV1GCX1</accession>
<dbReference type="Proteomes" id="UP001477672">
    <property type="component" value="Unassembled WGS sequence"/>
</dbReference>
<dbReference type="SFLD" id="SFLDS00003">
    <property type="entry name" value="Haloacid_Dehalogenase"/>
    <property type="match status" value="1"/>
</dbReference>
<dbReference type="RefSeq" id="WP_349215093.1">
    <property type="nucleotide sequence ID" value="NZ_JBBMFA010000062.1"/>
</dbReference>
<name>A0ABV1GCX1_9FIRM</name>
<reference evidence="1 2" key="1">
    <citation type="submission" date="2024-03" db="EMBL/GenBank/DDBJ databases">
        <title>Human intestinal bacterial collection.</title>
        <authorList>
            <person name="Pauvert C."/>
            <person name="Hitch T.C.A."/>
            <person name="Clavel T."/>
        </authorList>
    </citation>
    <scope>NUCLEOTIDE SEQUENCE [LARGE SCALE GENOMIC DNA]</scope>
    <source>
        <strain evidence="1 2">CLA-JM-H11</strain>
    </source>
</reference>
<dbReference type="NCBIfam" id="TIGR01509">
    <property type="entry name" value="HAD-SF-IA-v3"/>
    <property type="match status" value="1"/>
</dbReference>
<dbReference type="InterPro" id="IPR023198">
    <property type="entry name" value="PGP-like_dom2"/>
</dbReference>
<dbReference type="PANTHER" id="PTHR18901">
    <property type="entry name" value="2-DEOXYGLUCOSE-6-PHOSPHATE PHOSPHATASE 2"/>
    <property type="match status" value="1"/>
</dbReference>
<dbReference type="CDD" id="cd07505">
    <property type="entry name" value="HAD_BPGM-like"/>
    <property type="match status" value="1"/>
</dbReference>
<keyword evidence="2" id="KW-1185">Reference proteome</keyword>
<evidence type="ECO:0000313" key="2">
    <source>
        <dbReference type="Proteomes" id="UP001477672"/>
    </source>
</evidence>
<evidence type="ECO:0000313" key="1">
    <source>
        <dbReference type="EMBL" id="MEQ2519660.1"/>
    </source>
</evidence>
<organism evidence="1 2">
    <name type="scientific">Ruthenibacterium intestinale</name>
    <dbReference type="NCBI Taxonomy" id="3133163"/>
    <lineage>
        <taxon>Bacteria</taxon>
        <taxon>Bacillati</taxon>
        <taxon>Bacillota</taxon>
        <taxon>Clostridia</taxon>
        <taxon>Eubacteriales</taxon>
        <taxon>Oscillospiraceae</taxon>
        <taxon>Ruthenibacterium</taxon>
    </lineage>
</organism>
<dbReference type="PRINTS" id="PR00413">
    <property type="entry name" value="HADHALOGNASE"/>
</dbReference>
<gene>
    <name evidence="1" type="ORF">WMO24_04335</name>
</gene>
<sequence>MRGAIFDLDGTLVDSMDLWDRVPGMLVRGFGKEPAADLPARLAEMDLPQAARYLIDTYGLPCTTDQLLQRVDQLVDEQYRCHVALKPGAARLLETLAARGVPMCIATASEEHQARQAMERLGQWKHFSFVLSSSQYGPKTRPDIYREAARRLGAQPRDIVVFEDALHTARTAKQAGFLVAGVYEPSAEADSAQMRAVCDWYLPRLDDEAFLARL</sequence>
<protein>
    <submittedName>
        <fullName evidence="1">HAD family phosphatase</fullName>
    </submittedName>
</protein>
<proteinExistence type="predicted"/>
<dbReference type="InterPro" id="IPR036412">
    <property type="entry name" value="HAD-like_sf"/>
</dbReference>
<dbReference type="InterPro" id="IPR006439">
    <property type="entry name" value="HAD-SF_hydro_IA"/>
</dbReference>
<dbReference type="SFLD" id="SFLDG01129">
    <property type="entry name" value="C1.5:_HAD__Beta-PGM__Phosphata"/>
    <property type="match status" value="1"/>
</dbReference>
<comment type="caution">
    <text evidence="1">The sequence shown here is derived from an EMBL/GenBank/DDBJ whole genome shotgun (WGS) entry which is preliminary data.</text>
</comment>
<dbReference type="InterPro" id="IPR023214">
    <property type="entry name" value="HAD_sf"/>
</dbReference>
<dbReference type="Gene3D" id="1.10.150.240">
    <property type="entry name" value="Putative phosphatase, domain 2"/>
    <property type="match status" value="1"/>
</dbReference>
<dbReference type="EMBL" id="JBBMFA010000062">
    <property type="protein sequence ID" value="MEQ2519660.1"/>
    <property type="molecule type" value="Genomic_DNA"/>
</dbReference>
<dbReference type="Pfam" id="PF00702">
    <property type="entry name" value="Hydrolase"/>
    <property type="match status" value="1"/>
</dbReference>
<dbReference type="SUPFAM" id="SSF56784">
    <property type="entry name" value="HAD-like"/>
    <property type="match status" value="1"/>
</dbReference>